<comment type="caution">
    <text evidence="2">The sequence shown here is derived from an EMBL/GenBank/DDBJ whole genome shotgun (WGS) entry which is preliminary data.</text>
</comment>
<keyword evidence="3" id="KW-1185">Reference proteome</keyword>
<evidence type="ECO:0000313" key="3">
    <source>
        <dbReference type="Proteomes" id="UP000094025"/>
    </source>
</evidence>
<gene>
    <name evidence="2" type="ORF">AU381_21330</name>
</gene>
<proteinExistence type="predicted"/>
<evidence type="ECO:0000256" key="1">
    <source>
        <dbReference type="SAM" id="MobiDB-lite"/>
    </source>
</evidence>
<protein>
    <submittedName>
        <fullName evidence="2">Uncharacterized protein</fullName>
    </submittedName>
</protein>
<accession>A0A178XS90</accession>
<evidence type="ECO:0000313" key="2">
    <source>
        <dbReference type="EMBL" id="OAP38138.1"/>
    </source>
</evidence>
<dbReference type="Proteomes" id="UP000094025">
    <property type="component" value="Unassembled WGS sequence"/>
</dbReference>
<feature type="region of interest" description="Disordered" evidence="1">
    <location>
        <begin position="35"/>
        <end position="62"/>
    </location>
</feature>
<sequence length="62" mass="6727">MAPNFSDVMLPARDPLVSRVKTCARILGSWPRMTEQEGKAVPVGSRQRTAADERSIGENGAN</sequence>
<dbReference type="STRING" id="1472378.AU381_21330"/>
<dbReference type="AlphaFoldDB" id="A0A178XS90"/>
<name>A0A178XS90_9HYPH</name>
<reference evidence="2 3" key="1">
    <citation type="journal article" date="2016" name="Int. J. Syst. Evol. Microbiol.">
        <title>Ensifer glycinis sp. nov., an novel rhizobial species associated with Glycine spp.</title>
        <authorList>
            <person name="Yan H."/>
            <person name="Yan J."/>
            <person name="Sui X.H."/>
            <person name="Wang E.T."/>
            <person name="Chen W.X."/>
            <person name="Zhang X.X."/>
            <person name="Chen W.F."/>
        </authorList>
    </citation>
    <scope>NUCLEOTIDE SEQUENCE [LARGE SCALE GENOMIC DNA]</scope>
    <source>
        <strain evidence="2 3">CCBAU 23380</strain>
    </source>
</reference>
<organism evidence="2 3">
    <name type="scientific">Sinorhizobium glycinis</name>
    <dbReference type="NCBI Taxonomy" id="1472378"/>
    <lineage>
        <taxon>Bacteria</taxon>
        <taxon>Pseudomonadati</taxon>
        <taxon>Pseudomonadota</taxon>
        <taxon>Alphaproteobacteria</taxon>
        <taxon>Hyphomicrobiales</taxon>
        <taxon>Rhizobiaceae</taxon>
        <taxon>Sinorhizobium/Ensifer group</taxon>
        <taxon>Sinorhizobium</taxon>
    </lineage>
</organism>
<dbReference type="EMBL" id="LPUX01000061">
    <property type="protein sequence ID" value="OAP38138.1"/>
    <property type="molecule type" value="Genomic_DNA"/>
</dbReference>